<comment type="similarity">
    <text evidence="1 14">Belongs to the helicase family. DnaB subfamily.</text>
</comment>
<keyword evidence="6 14" id="KW-0378">Hydrolase</keyword>
<dbReference type="GO" id="GO:0043139">
    <property type="term" value="F:5'-3' DNA helicase activity"/>
    <property type="evidence" value="ECO:0007669"/>
    <property type="project" value="UniProtKB-EC"/>
</dbReference>
<keyword evidence="4 14" id="KW-0235">DNA replication</keyword>
<dbReference type="EC" id="5.6.2.3" evidence="13 14"/>
<dbReference type="InterPro" id="IPR007694">
    <property type="entry name" value="DNA_helicase_DnaB-like_C"/>
</dbReference>
<evidence type="ECO:0000256" key="9">
    <source>
        <dbReference type="ARBA" id="ARBA00023125"/>
    </source>
</evidence>
<evidence type="ECO:0000256" key="10">
    <source>
        <dbReference type="ARBA" id="ARBA00023235"/>
    </source>
</evidence>
<proteinExistence type="inferred from homology"/>
<dbReference type="Proteomes" id="UP000533469">
    <property type="component" value="Unassembled WGS sequence"/>
</dbReference>
<evidence type="ECO:0000313" key="16">
    <source>
        <dbReference type="EMBL" id="MBB3770263.1"/>
    </source>
</evidence>
<evidence type="ECO:0000256" key="4">
    <source>
        <dbReference type="ARBA" id="ARBA00022705"/>
    </source>
</evidence>
<sequence>MLDSPLRTVAESETTYRTAPHNIEAEQALLGAILVNNEAFYRVSDFLEPRHFFEPIHVAIYETTAALIRAGKVATPITLKTFLPTEFDVAGLTPAQYLARLAAEATTIINAEDYGRTIYDMSVRRDLIQIGEEIVNEAYEAAIDATPQSQIEDAEKRLYELAETGRYDGGFMRFNDALKEAVDMASRAFQRDGHLSGTASGLDDLDQMMGGLQPSDLIILAGRPAMGKTSLATNIAFNVAAAYRSETLPDGSIRAVDGGVVGFFSLEMSAEQLATRILAEQAEIASYKIRRGDISEHEFDKLASCAQMMQTIPLYIDDTGGISIAQLRARARRLKRQRGLDFMVVDYLQLLTGSSKSSSQGRVQEITEITTGLKALAKELGVPIMALSQLSRQVESRDDKRPQLSDLRESGSIEQDADVVMFVFREEYYLKSKEPKEGTEEWFKWDQDMKAAQGLAEVIIGKQRHGPTGTVKVAFEAQYTRFSTLASGDRLPEH</sequence>
<dbReference type="Pfam" id="PF03796">
    <property type="entry name" value="DnaB_C"/>
    <property type="match status" value="1"/>
</dbReference>
<dbReference type="GO" id="GO:0005829">
    <property type="term" value="C:cytosol"/>
    <property type="evidence" value="ECO:0007669"/>
    <property type="project" value="TreeGrafter"/>
</dbReference>
<dbReference type="InterPro" id="IPR016136">
    <property type="entry name" value="DNA_helicase_N/primase_C"/>
</dbReference>
<evidence type="ECO:0000256" key="14">
    <source>
        <dbReference type="RuleBase" id="RU362085"/>
    </source>
</evidence>
<keyword evidence="10" id="KW-0413">Isomerase</keyword>
<dbReference type="NCBIfam" id="TIGR00665">
    <property type="entry name" value="DnaB"/>
    <property type="match status" value="1"/>
</dbReference>
<comment type="function">
    <text evidence="11 14">The main replicative DNA helicase, it participates in initiation and elongation during chromosome replication. Travels ahead of the DNA replisome, separating dsDNA into templates for DNA synthesis. A processive ATP-dependent 5'-3' DNA helicase it has DNA-dependent ATPase activity.</text>
</comment>
<dbReference type="PROSITE" id="PS51199">
    <property type="entry name" value="SF4_HELICASE"/>
    <property type="match status" value="1"/>
</dbReference>
<dbReference type="GO" id="GO:0016787">
    <property type="term" value="F:hydrolase activity"/>
    <property type="evidence" value="ECO:0007669"/>
    <property type="project" value="UniProtKB-KW"/>
</dbReference>
<dbReference type="InterPro" id="IPR007693">
    <property type="entry name" value="DNA_helicase_DnaB-like_N"/>
</dbReference>
<dbReference type="PANTHER" id="PTHR30153:SF2">
    <property type="entry name" value="REPLICATIVE DNA HELICASE"/>
    <property type="match status" value="1"/>
</dbReference>
<keyword evidence="17" id="KW-1185">Reference proteome</keyword>
<dbReference type="EMBL" id="JACICD010000001">
    <property type="protein sequence ID" value="MBB3770263.1"/>
    <property type="molecule type" value="Genomic_DNA"/>
</dbReference>
<dbReference type="Gene3D" id="1.10.860.10">
    <property type="entry name" value="DNAb Helicase, Chain A"/>
    <property type="match status" value="1"/>
</dbReference>
<evidence type="ECO:0000256" key="1">
    <source>
        <dbReference type="ARBA" id="ARBA00008428"/>
    </source>
</evidence>
<keyword evidence="7 14" id="KW-0347">Helicase</keyword>
<comment type="catalytic activity">
    <reaction evidence="12 14">
        <text>ATP + H2O = ADP + phosphate + H(+)</text>
        <dbReference type="Rhea" id="RHEA:13065"/>
        <dbReference type="ChEBI" id="CHEBI:15377"/>
        <dbReference type="ChEBI" id="CHEBI:15378"/>
        <dbReference type="ChEBI" id="CHEBI:30616"/>
        <dbReference type="ChEBI" id="CHEBI:43474"/>
        <dbReference type="ChEBI" id="CHEBI:456216"/>
        <dbReference type="EC" id="5.6.2.3"/>
    </reaction>
</comment>
<evidence type="ECO:0000256" key="12">
    <source>
        <dbReference type="ARBA" id="ARBA00048954"/>
    </source>
</evidence>
<dbReference type="RefSeq" id="WP_183188379.1">
    <property type="nucleotide sequence ID" value="NZ_JACICD010000001.1"/>
</dbReference>
<evidence type="ECO:0000256" key="13">
    <source>
        <dbReference type="NCBIfam" id="TIGR00665"/>
    </source>
</evidence>
<evidence type="ECO:0000256" key="11">
    <source>
        <dbReference type="ARBA" id="ARBA00044932"/>
    </source>
</evidence>
<evidence type="ECO:0000256" key="6">
    <source>
        <dbReference type="ARBA" id="ARBA00022801"/>
    </source>
</evidence>
<comment type="caution">
    <text evidence="16">The sequence shown here is derived from an EMBL/GenBank/DDBJ whole genome shotgun (WGS) entry which is preliminary data.</text>
</comment>
<comment type="subunit">
    <text evidence="2">Homohexamer.</text>
</comment>
<dbReference type="SUPFAM" id="SSF48024">
    <property type="entry name" value="N-terminal domain of DnaB helicase"/>
    <property type="match status" value="1"/>
</dbReference>
<dbReference type="InterPro" id="IPR036185">
    <property type="entry name" value="DNA_heli_DnaB-like_N_sf"/>
</dbReference>
<dbReference type="Gene3D" id="3.40.50.300">
    <property type="entry name" value="P-loop containing nucleotide triphosphate hydrolases"/>
    <property type="match status" value="1"/>
</dbReference>
<dbReference type="AlphaFoldDB" id="A0A839Z5H0"/>
<reference evidence="16 17" key="1">
    <citation type="submission" date="2020-08" db="EMBL/GenBank/DDBJ databases">
        <title>Genomic Encyclopedia of Type Strains, Phase IV (KMG-IV): sequencing the most valuable type-strain genomes for metagenomic binning, comparative biology and taxonomic classification.</title>
        <authorList>
            <person name="Goeker M."/>
        </authorList>
    </citation>
    <scope>NUCLEOTIDE SEQUENCE [LARGE SCALE GENOMIC DNA]</scope>
    <source>
        <strain evidence="16 17">DSM 5895</strain>
    </source>
</reference>
<dbReference type="GO" id="GO:1990077">
    <property type="term" value="C:primosome complex"/>
    <property type="evidence" value="ECO:0007669"/>
    <property type="project" value="UniProtKB-UniRule"/>
</dbReference>
<protein>
    <recommendedName>
        <fullName evidence="13 14">Replicative DNA helicase</fullName>
        <ecNumber evidence="13 14">5.6.2.3</ecNumber>
    </recommendedName>
</protein>
<dbReference type="GO" id="GO:0005524">
    <property type="term" value="F:ATP binding"/>
    <property type="evidence" value="ECO:0007669"/>
    <property type="project" value="UniProtKB-UniRule"/>
</dbReference>
<evidence type="ECO:0000256" key="2">
    <source>
        <dbReference type="ARBA" id="ARBA00011643"/>
    </source>
</evidence>
<evidence type="ECO:0000256" key="7">
    <source>
        <dbReference type="ARBA" id="ARBA00022806"/>
    </source>
</evidence>
<accession>A0A839Z5H0</accession>
<dbReference type="InterPro" id="IPR027417">
    <property type="entry name" value="P-loop_NTPase"/>
</dbReference>
<name>A0A839Z5H0_9HYPH</name>
<evidence type="ECO:0000313" key="17">
    <source>
        <dbReference type="Proteomes" id="UP000533469"/>
    </source>
</evidence>
<keyword evidence="9 14" id="KW-0238">DNA-binding</keyword>
<keyword evidence="8 14" id="KW-0067">ATP-binding</keyword>
<dbReference type="NCBIfam" id="NF006606">
    <property type="entry name" value="PRK09165.1"/>
    <property type="match status" value="1"/>
</dbReference>
<feature type="domain" description="SF4 helicase" evidence="15">
    <location>
        <begin position="191"/>
        <end position="489"/>
    </location>
</feature>
<organism evidence="16 17">
    <name type="scientific">Ancylobacter tetraedralis</name>
    <dbReference type="NCBI Taxonomy" id="217068"/>
    <lineage>
        <taxon>Bacteria</taxon>
        <taxon>Pseudomonadati</taxon>
        <taxon>Pseudomonadota</taxon>
        <taxon>Alphaproteobacteria</taxon>
        <taxon>Hyphomicrobiales</taxon>
        <taxon>Xanthobacteraceae</taxon>
        <taxon>Ancylobacter</taxon>
    </lineage>
</organism>
<dbReference type="InterPro" id="IPR007692">
    <property type="entry name" value="DNA_helicase_DnaB"/>
</dbReference>
<evidence type="ECO:0000256" key="8">
    <source>
        <dbReference type="ARBA" id="ARBA00022840"/>
    </source>
</evidence>
<dbReference type="SUPFAM" id="SSF52540">
    <property type="entry name" value="P-loop containing nucleoside triphosphate hydrolases"/>
    <property type="match status" value="1"/>
</dbReference>
<keyword evidence="3 14" id="KW-0639">Primosome</keyword>
<dbReference type="GO" id="GO:0006269">
    <property type="term" value="P:DNA replication, synthesis of primer"/>
    <property type="evidence" value="ECO:0007669"/>
    <property type="project" value="UniProtKB-UniRule"/>
</dbReference>
<evidence type="ECO:0000256" key="3">
    <source>
        <dbReference type="ARBA" id="ARBA00022515"/>
    </source>
</evidence>
<evidence type="ECO:0000259" key="15">
    <source>
        <dbReference type="PROSITE" id="PS51199"/>
    </source>
</evidence>
<dbReference type="PANTHER" id="PTHR30153">
    <property type="entry name" value="REPLICATIVE DNA HELICASE DNAB"/>
    <property type="match status" value="1"/>
</dbReference>
<dbReference type="CDD" id="cd00984">
    <property type="entry name" value="DnaB_C"/>
    <property type="match status" value="1"/>
</dbReference>
<dbReference type="GO" id="GO:0003677">
    <property type="term" value="F:DNA binding"/>
    <property type="evidence" value="ECO:0007669"/>
    <property type="project" value="UniProtKB-UniRule"/>
</dbReference>
<dbReference type="Pfam" id="PF00772">
    <property type="entry name" value="DnaB"/>
    <property type="match status" value="1"/>
</dbReference>
<gene>
    <name evidence="16" type="ORF">FHS55_000849</name>
</gene>
<keyword evidence="5 14" id="KW-0547">Nucleotide-binding</keyword>
<evidence type="ECO:0000256" key="5">
    <source>
        <dbReference type="ARBA" id="ARBA00022741"/>
    </source>
</evidence>